<evidence type="ECO:0000256" key="3">
    <source>
        <dbReference type="ARBA" id="ARBA00022801"/>
    </source>
</evidence>
<dbReference type="GO" id="GO:0008234">
    <property type="term" value="F:cysteine-type peptidase activity"/>
    <property type="evidence" value="ECO:0007669"/>
    <property type="project" value="InterPro"/>
</dbReference>
<organism evidence="5 6">
    <name type="scientific">Porphyra umbilicalis</name>
    <name type="common">Purple laver</name>
    <name type="synonym">Red alga</name>
    <dbReference type="NCBI Taxonomy" id="2786"/>
    <lineage>
        <taxon>Eukaryota</taxon>
        <taxon>Rhodophyta</taxon>
        <taxon>Bangiophyceae</taxon>
        <taxon>Bangiales</taxon>
        <taxon>Bangiaceae</taxon>
        <taxon>Porphyra</taxon>
    </lineage>
</organism>
<dbReference type="SUPFAM" id="SSF54001">
    <property type="entry name" value="Cysteine proteinases"/>
    <property type="match status" value="1"/>
</dbReference>
<accession>A0A1X6PH46</accession>
<protein>
    <recommendedName>
        <fullName evidence="4">Ubiquitin-like protease family profile domain-containing protein</fullName>
    </recommendedName>
</protein>
<evidence type="ECO:0000256" key="1">
    <source>
        <dbReference type="ARBA" id="ARBA00005234"/>
    </source>
</evidence>
<keyword evidence="3" id="KW-0378">Hydrolase</keyword>
<name>A0A1X6PH46_PORUM</name>
<dbReference type="Gene3D" id="3.40.395.10">
    <property type="entry name" value="Adenoviral Proteinase, Chain A"/>
    <property type="match status" value="1"/>
</dbReference>
<proteinExistence type="inferred from homology"/>
<keyword evidence="2" id="KW-0645">Protease</keyword>
<gene>
    <name evidence="5" type="ORF">BU14_0060s0041</name>
</gene>
<dbReference type="InterPro" id="IPR038765">
    <property type="entry name" value="Papain-like_cys_pep_sf"/>
</dbReference>
<dbReference type="GO" id="GO:0006508">
    <property type="term" value="P:proteolysis"/>
    <property type="evidence" value="ECO:0007669"/>
    <property type="project" value="UniProtKB-KW"/>
</dbReference>
<sequence length="389" mass="42277">MHAAPERLWALERAASRMRMDQVWRRLPVPLLPHSTIASVVLLSGPALSAAARASTKVRVLLSRPKLKEAFDALAAAERTTIGGVPAGHELAVMLTLGEHDAVYVFSSTLMQMSSVLAFNESILSSNTFISWVGEFASSTAHLPAVLNFLTGEPMAVAVMAEEIHTDMAGRLLPDCVWALPGARRGAVTTERQVGAFRGLSANVQDVCDAGQREFLSNATSQSASFTHIVDKEVSMETSLRAVLDVLDSWDSSVTQFVMLVNIGNVHWVSATVSLLPGRVVLYDSSGGSSRAKTHIISRLLLFAHQAEMRWRATQGGALVAVHEWAVDEVNTPRQQDPYNCGLFAFAYIWCYVHGQDLSSLSVVGDQLRLSLIFFVLKCGGARLKKQCT</sequence>
<evidence type="ECO:0000259" key="4">
    <source>
        <dbReference type="Pfam" id="PF02902"/>
    </source>
</evidence>
<dbReference type="Proteomes" id="UP000218209">
    <property type="component" value="Unassembled WGS sequence"/>
</dbReference>
<comment type="similarity">
    <text evidence="1">Belongs to the peptidase C48 family.</text>
</comment>
<dbReference type="EMBL" id="KV918781">
    <property type="protein sequence ID" value="OSX80076.1"/>
    <property type="molecule type" value="Genomic_DNA"/>
</dbReference>
<keyword evidence="6" id="KW-1185">Reference proteome</keyword>
<evidence type="ECO:0000313" key="6">
    <source>
        <dbReference type="Proteomes" id="UP000218209"/>
    </source>
</evidence>
<feature type="domain" description="Ubiquitin-like protease family profile" evidence="4">
    <location>
        <begin position="258"/>
        <end position="360"/>
    </location>
</feature>
<dbReference type="InterPro" id="IPR003653">
    <property type="entry name" value="Peptidase_C48_C"/>
</dbReference>
<reference evidence="5 6" key="1">
    <citation type="submission" date="2017-03" db="EMBL/GenBank/DDBJ databases">
        <title>WGS assembly of Porphyra umbilicalis.</title>
        <authorList>
            <person name="Brawley S.H."/>
            <person name="Blouin N.A."/>
            <person name="Ficko-Blean E."/>
            <person name="Wheeler G.L."/>
            <person name="Lohr M."/>
            <person name="Goodson H.V."/>
            <person name="Jenkins J.W."/>
            <person name="Blaby-Haas C.E."/>
            <person name="Helliwell K.E."/>
            <person name="Chan C."/>
            <person name="Marriage T."/>
            <person name="Bhattacharya D."/>
            <person name="Klein A.S."/>
            <person name="Badis Y."/>
            <person name="Brodie J."/>
            <person name="Cao Y."/>
            <person name="Collen J."/>
            <person name="Dittami S.M."/>
            <person name="Gachon C.M."/>
            <person name="Green B.R."/>
            <person name="Karpowicz S."/>
            <person name="Kim J.W."/>
            <person name="Kudahl U."/>
            <person name="Lin S."/>
            <person name="Michel G."/>
            <person name="Mittag M."/>
            <person name="Olson B.J."/>
            <person name="Pangilinan J."/>
            <person name="Peng Y."/>
            <person name="Qiu H."/>
            <person name="Shu S."/>
            <person name="Singer J.T."/>
            <person name="Smith A.G."/>
            <person name="Sprecher B.N."/>
            <person name="Wagner V."/>
            <person name="Wang W."/>
            <person name="Wang Z.-Y."/>
            <person name="Yan J."/>
            <person name="Yarish C."/>
            <person name="Zoeuner-Riek S."/>
            <person name="Zhuang Y."/>
            <person name="Zou Y."/>
            <person name="Lindquist E.A."/>
            <person name="Grimwood J."/>
            <person name="Barry K."/>
            <person name="Rokhsar D.S."/>
            <person name="Schmutz J."/>
            <person name="Stiller J.W."/>
            <person name="Grossman A.R."/>
            <person name="Prochnik S.E."/>
        </authorList>
    </citation>
    <scope>NUCLEOTIDE SEQUENCE [LARGE SCALE GENOMIC DNA]</scope>
    <source>
        <strain evidence="5">4086291</strain>
    </source>
</reference>
<evidence type="ECO:0000256" key="2">
    <source>
        <dbReference type="ARBA" id="ARBA00022670"/>
    </source>
</evidence>
<dbReference type="Pfam" id="PF02902">
    <property type="entry name" value="Peptidase_C48"/>
    <property type="match status" value="1"/>
</dbReference>
<evidence type="ECO:0000313" key="5">
    <source>
        <dbReference type="EMBL" id="OSX80076.1"/>
    </source>
</evidence>
<dbReference type="AlphaFoldDB" id="A0A1X6PH46"/>